<evidence type="ECO:0000256" key="1">
    <source>
        <dbReference type="ARBA" id="ARBA00004141"/>
    </source>
</evidence>
<dbReference type="HOGENOM" id="CLU_605324_0_0_6"/>
<comment type="subcellular location">
    <subcellularLocation>
        <location evidence="1">Membrane</location>
        <topology evidence="1">Multi-pass membrane protein</topology>
    </subcellularLocation>
</comment>
<evidence type="ECO:0000256" key="4">
    <source>
        <dbReference type="ARBA" id="ARBA00023136"/>
    </source>
</evidence>
<feature type="transmembrane region" description="Helical" evidence="5">
    <location>
        <begin position="171"/>
        <end position="188"/>
    </location>
</feature>
<evidence type="ECO:0000259" key="6">
    <source>
        <dbReference type="Pfam" id="PF04932"/>
    </source>
</evidence>
<evidence type="ECO:0000256" key="2">
    <source>
        <dbReference type="ARBA" id="ARBA00022692"/>
    </source>
</evidence>
<evidence type="ECO:0000256" key="5">
    <source>
        <dbReference type="SAM" id="Phobius"/>
    </source>
</evidence>
<dbReference type="InterPro" id="IPR007016">
    <property type="entry name" value="O-antigen_ligase-rel_domated"/>
</dbReference>
<gene>
    <name evidence="7" type="ordered locus">Shew_3437</name>
</gene>
<feature type="transmembrane region" description="Helical" evidence="5">
    <location>
        <begin position="124"/>
        <end position="151"/>
    </location>
</feature>
<dbReference type="EMBL" id="CP000606">
    <property type="protein sequence ID" value="ABO25303.1"/>
    <property type="molecule type" value="Genomic_DNA"/>
</dbReference>
<feature type="transmembrane region" description="Helical" evidence="5">
    <location>
        <begin position="69"/>
        <end position="88"/>
    </location>
</feature>
<name>A3QIK5_SHELP</name>
<feature type="transmembrane region" description="Helical" evidence="5">
    <location>
        <begin position="217"/>
        <end position="233"/>
    </location>
</feature>
<dbReference type="OrthoDB" id="5735959at2"/>
<dbReference type="KEGG" id="slo:Shew_3437"/>
<keyword evidence="2 5" id="KW-0812">Transmembrane</keyword>
<dbReference type="InterPro" id="IPR051533">
    <property type="entry name" value="WaaL-like"/>
</dbReference>
<dbReference type="Pfam" id="PF04932">
    <property type="entry name" value="Wzy_C"/>
    <property type="match status" value="1"/>
</dbReference>
<feature type="transmembrane region" description="Helical" evidence="5">
    <location>
        <begin position="7"/>
        <end position="28"/>
    </location>
</feature>
<protein>
    <submittedName>
        <fullName evidence="7">O-antigen polymerase</fullName>
    </submittedName>
</protein>
<evidence type="ECO:0000256" key="3">
    <source>
        <dbReference type="ARBA" id="ARBA00022989"/>
    </source>
</evidence>
<feature type="transmembrane region" description="Helical" evidence="5">
    <location>
        <begin position="415"/>
        <end position="435"/>
    </location>
</feature>
<feature type="transmembrane region" description="Helical" evidence="5">
    <location>
        <begin position="40"/>
        <end position="57"/>
    </location>
</feature>
<dbReference type="PANTHER" id="PTHR37422:SF13">
    <property type="entry name" value="LIPOPOLYSACCHARIDE BIOSYNTHESIS PROTEIN PA4999-RELATED"/>
    <property type="match status" value="1"/>
</dbReference>
<feature type="transmembrane region" description="Helical" evidence="5">
    <location>
        <begin position="330"/>
        <end position="350"/>
    </location>
</feature>
<dbReference type="PANTHER" id="PTHR37422">
    <property type="entry name" value="TEICHURONIC ACID BIOSYNTHESIS PROTEIN TUAE"/>
    <property type="match status" value="1"/>
</dbReference>
<dbReference type="RefSeq" id="WP_011867233.1">
    <property type="nucleotide sequence ID" value="NC_009092.1"/>
</dbReference>
<sequence precursor="true">MTTRVYALGVFVGLFIIFVAGTLFSYDLYFLLGLENEYDLKRFLVVGFIWLCLLGLCFTKQDITFHVSFYKAVGFTVFVLLLLVSALFSRHVFWAFVDVTNICMLITAFYFFSVSLRSLDEKTLCSVLFAGVLFFSLLTLFKYSLFLIFSYVDVNSFDIHGLISDYTNARFFNQLQVMIVPLLYIPFCCDGLRKFKKLSVFIVTLHWLVFLQTDARGAILSLFLVFILFLFNLERERRIGFLYEVLRPLAFGILLWLLLIKIIPYYLFDNVTFQLRTTSSGRLDFWLFILKAIPDSPWLGFGPMSFTWAEGKPFPHAHPHNIIMQVLYENGVLVCLIFVMVALHVVFNVLKSVGINESFSKYPFYFSLLSGLCYSQLSGVLVMPFSQLLFSLVLALSISSPQQNDCIDDCRIKRWIIIMQFLVVTFFSAVMFISYNHEGLSAGFFPRIWLRGNVMN</sequence>
<feature type="transmembrane region" description="Helical" evidence="5">
    <location>
        <begin position="362"/>
        <end position="395"/>
    </location>
</feature>
<keyword evidence="4 5" id="KW-0472">Membrane</keyword>
<dbReference type="AlphaFoldDB" id="A3QIK5"/>
<accession>A3QIK5</accession>
<dbReference type="Proteomes" id="UP000001558">
    <property type="component" value="Chromosome"/>
</dbReference>
<dbReference type="GO" id="GO:0016020">
    <property type="term" value="C:membrane"/>
    <property type="evidence" value="ECO:0007669"/>
    <property type="project" value="UniProtKB-SubCell"/>
</dbReference>
<reference evidence="7 8" key="1">
    <citation type="submission" date="2007-03" db="EMBL/GenBank/DDBJ databases">
        <title>Complete sequence of Shewanella loihica PV-4.</title>
        <authorList>
            <consortium name="US DOE Joint Genome Institute"/>
            <person name="Copeland A."/>
            <person name="Lucas S."/>
            <person name="Lapidus A."/>
            <person name="Barry K."/>
            <person name="Detter J.C."/>
            <person name="Glavina del Rio T."/>
            <person name="Hammon N."/>
            <person name="Israni S."/>
            <person name="Dalin E."/>
            <person name="Tice H."/>
            <person name="Pitluck S."/>
            <person name="Chain P."/>
            <person name="Malfatti S."/>
            <person name="Shin M."/>
            <person name="Vergez L."/>
            <person name="Schmutz J."/>
            <person name="Larimer F."/>
            <person name="Land M."/>
            <person name="Hauser L."/>
            <person name="Kyrpides N."/>
            <person name="Mikhailova N."/>
            <person name="Romine M.F."/>
            <person name="Serres G."/>
            <person name="Fredrickson J."/>
            <person name="Tiedje J."/>
            <person name="Richardson P."/>
        </authorList>
    </citation>
    <scope>NUCLEOTIDE SEQUENCE [LARGE SCALE GENOMIC DNA]</scope>
    <source>
        <strain evidence="8">ATCC BAA-1088 / PV-4</strain>
    </source>
</reference>
<evidence type="ECO:0000313" key="8">
    <source>
        <dbReference type="Proteomes" id="UP000001558"/>
    </source>
</evidence>
<dbReference type="STRING" id="323850.Shew_3437"/>
<feature type="transmembrane region" description="Helical" evidence="5">
    <location>
        <begin position="94"/>
        <end position="112"/>
    </location>
</feature>
<dbReference type="eggNOG" id="COG3307">
    <property type="taxonomic scope" value="Bacteria"/>
</dbReference>
<keyword evidence="3 5" id="KW-1133">Transmembrane helix</keyword>
<feature type="domain" description="O-antigen ligase-related" evidence="6">
    <location>
        <begin position="205"/>
        <end position="339"/>
    </location>
</feature>
<proteinExistence type="predicted"/>
<organism evidence="7 8">
    <name type="scientific">Shewanella loihica (strain ATCC BAA-1088 / PV-4)</name>
    <dbReference type="NCBI Taxonomy" id="323850"/>
    <lineage>
        <taxon>Bacteria</taxon>
        <taxon>Pseudomonadati</taxon>
        <taxon>Pseudomonadota</taxon>
        <taxon>Gammaproteobacteria</taxon>
        <taxon>Alteromonadales</taxon>
        <taxon>Shewanellaceae</taxon>
        <taxon>Shewanella</taxon>
    </lineage>
</organism>
<evidence type="ECO:0000313" key="7">
    <source>
        <dbReference type="EMBL" id="ABO25303.1"/>
    </source>
</evidence>
<keyword evidence="8" id="KW-1185">Reference proteome</keyword>
<feature type="transmembrane region" description="Helical" evidence="5">
    <location>
        <begin position="245"/>
        <end position="268"/>
    </location>
</feature>